<accession>A0A942YKU6</accession>
<organism evidence="1 2">
    <name type="scientific">Lederbergia citrisecunda</name>
    <dbReference type="NCBI Taxonomy" id="2833583"/>
    <lineage>
        <taxon>Bacteria</taxon>
        <taxon>Bacillati</taxon>
        <taxon>Bacillota</taxon>
        <taxon>Bacilli</taxon>
        <taxon>Bacillales</taxon>
        <taxon>Bacillaceae</taxon>
        <taxon>Lederbergia</taxon>
    </lineage>
</organism>
<evidence type="ECO:0000313" key="1">
    <source>
        <dbReference type="EMBL" id="MBS4199669.1"/>
    </source>
</evidence>
<proteinExistence type="predicted"/>
<comment type="caution">
    <text evidence="1">The sequence shown here is derived from an EMBL/GenBank/DDBJ whole genome shotgun (WGS) entry which is preliminary data.</text>
</comment>
<dbReference type="EMBL" id="JAGYPJ010000001">
    <property type="protein sequence ID" value="MBS4199669.1"/>
    <property type="molecule type" value="Genomic_DNA"/>
</dbReference>
<dbReference type="Proteomes" id="UP000682713">
    <property type="component" value="Unassembled WGS sequence"/>
</dbReference>
<name>A0A942YKU6_9BACI</name>
<gene>
    <name evidence="1" type="ORF">KHA93_08370</name>
</gene>
<dbReference type="AlphaFoldDB" id="A0A942YKU6"/>
<sequence>MIRLMIKMLSVLAVLGTAYCFRYKLLNTFFGNRFLRSVSVNAMMNIPGVRSKLIGTAFENRK</sequence>
<evidence type="ECO:0000313" key="2">
    <source>
        <dbReference type="Proteomes" id="UP000682713"/>
    </source>
</evidence>
<dbReference type="RefSeq" id="WP_213110329.1">
    <property type="nucleotide sequence ID" value="NZ_JAGYPJ010000001.1"/>
</dbReference>
<reference evidence="1 2" key="1">
    <citation type="submission" date="2021-05" db="EMBL/GenBank/DDBJ databases">
        <title>Novel Bacillus species.</title>
        <authorList>
            <person name="Liu G."/>
        </authorList>
    </citation>
    <scope>NUCLEOTIDE SEQUENCE [LARGE SCALE GENOMIC DNA]</scope>
    <source>
        <strain evidence="1 2">FJAT-49732</strain>
    </source>
</reference>
<protein>
    <submittedName>
        <fullName evidence="1">Uncharacterized protein</fullName>
    </submittedName>
</protein>
<keyword evidence="2" id="KW-1185">Reference proteome</keyword>